<evidence type="ECO:0000313" key="1">
    <source>
        <dbReference type="EMBL" id="KKL04365.1"/>
    </source>
</evidence>
<gene>
    <name evidence="1" type="ORF">LCGC14_2616770</name>
</gene>
<reference evidence="1" key="1">
    <citation type="journal article" date="2015" name="Nature">
        <title>Complex archaea that bridge the gap between prokaryotes and eukaryotes.</title>
        <authorList>
            <person name="Spang A."/>
            <person name="Saw J.H."/>
            <person name="Jorgensen S.L."/>
            <person name="Zaremba-Niedzwiedzka K."/>
            <person name="Martijn J."/>
            <person name="Lind A.E."/>
            <person name="van Eijk R."/>
            <person name="Schleper C."/>
            <person name="Guy L."/>
            <person name="Ettema T.J."/>
        </authorList>
    </citation>
    <scope>NUCLEOTIDE SEQUENCE</scope>
</reference>
<sequence length="184" mass="20421">MRLASLACRTDMSLFAKSYILVIAAGWTHQRWRQPTVIVDGVITLKLLKASGTRHHQPTAPVSPHDRFVFWHCFTTHGLVRRERSGAGCYSQAGFEYLAVLTVGAAMQEQPIGWLARLRVRSALVRVLRMSAAAELIARSLVRLKQRRYLVVSPAGAVQSCSIAHCSPLANVSDRARRTVYGPN</sequence>
<dbReference type="AlphaFoldDB" id="A0A0F9A4H8"/>
<dbReference type="EMBL" id="LAZR01044553">
    <property type="protein sequence ID" value="KKL04365.1"/>
    <property type="molecule type" value="Genomic_DNA"/>
</dbReference>
<organism evidence="1">
    <name type="scientific">marine sediment metagenome</name>
    <dbReference type="NCBI Taxonomy" id="412755"/>
    <lineage>
        <taxon>unclassified sequences</taxon>
        <taxon>metagenomes</taxon>
        <taxon>ecological metagenomes</taxon>
    </lineage>
</organism>
<protein>
    <submittedName>
        <fullName evidence="1">Uncharacterized protein</fullName>
    </submittedName>
</protein>
<proteinExistence type="predicted"/>
<accession>A0A0F9A4H8</accession>
<comment type="caution">
    <text evidence="1">The sequence shown here is derived from an EMBL/GenBank/DDBJ whole genome shotgun (WGS) entry which is preliminary data.</text>
</comment>
<name>A0A0F9A4H8_9ZZZZ</name>